<dbReference type="InterPro" id="IPR006076">
    <property type="entry name" value="FAD-dep_OxRdtase"/>
</dbReference>
<dbReference type="Gene3D" id="3.50.50.60">
    <property type="entry name" value="FAD/NAD(P)-binding domain"/>
    <property type="match status" value="2"/>
</dbReference>
<dbReference type="SUPFAM" id="SSF51905">
    <property type="entry name" value="FAD/NAD(P)-binding domain"/>
    <property type="match status" value="1"/>
</dbReference>
<name>A0A8H6VF69_9PEZI</name>
<dbReference type="Pfam" id="PF01266">
    <property type="entry name" value="DAO"/>
    <property type="match status" value="1"/>
</dbReference>
<gene>
    <name evidence="3" type="ORF">HII31_08424</name>
</gene>
<feature type="non-terminal residue" evidence="3">
    <location>
        <position position="480"/>
    </location>
</feature>
<feature type="domain" description="FAD dependent oxidoreductase" evidence="2">
    <location>
        <begin position="91"/>
        <end position="438"/>
    </location>
</feature>
<dbReference type="PANTHER" id="PTHR13847">
    <property type="entry name" value="SARCOSINE DEHYDROGENASE-RELATED"/>
    <property type="match status" value="1"/>
</dbReference>
<protein>
    <recommendedName>
        <fullName evidence="2">FAD dependent oxidoreductase domain-containing protein</fullName>
    </recommendedName>
</protein>
<comment type="caution">
    <text evidence="3">The sequence shown here is derived from an EMBL/GenBank/DDBJ whole genome shotgun (WGS) entry which is preliminary data.</text>
</comment>
<dbReference type="AlphaFoldDB" id="A0A8H6VF69"/>
<feature type="compositionally biased region" description="Basic residues" evidence="1">
    <location>
        <begin position="467"/>
        <end position="480"/>
    </location>
</feature>
<dbReference type="OrthoDB" id="498204at2759"/>
<dbReference type="GO" id="GO:0005737">
    <property type="term" value="C:cytoplasm"/>
    <property type="evidence" value="ECO:0007669"/>
    <property type="project" value="TreeGrafter"/>
</dbReference>
<dbReference type="EMBL" id="JABCIY010000175">
    <property type="protein sequence ID" value="KAF7190093.1"/>
    <property type="molecule type" value="Genomic_DNA"/>
</dbReference>
<evidence type="ECO:0000313" key="3">
    <source>
        <dbReference type="EMBL" id="KAF7190093.1"/>
    </source>
</evidence>
<organism evidence="3 4">
    <name type="scientific">Pseudocercospora fuligena</name>
    <dbReference type="NCBI Taxonomy" id="685502"/>
    <lineage>
        <taxon>Eukaryota</taxon>
        <taxon>Fungi</taxon>
        <taxon>Dikarya</taxon>
        <taxon>Ascomycota</taxon>
        <taxon>Pezizomycotina</taxon>
        <taxon>Dothideomycetes</taxon>
        <taxon>Dothideomycetidae</taxon>
        <taxon>Mycosphaerellales</taxon>
        <taxon>Mycosphaerellaceae</taxon>
        <taxon>Pseudocercospora</taxon>
    </lineage>
</organism>
<accession>A0A8H6VF69</accession>
<keyword evidence="4" id="KW-1185">Reference proteome</keyword>
<evidence type="ECO:0000313" key="4">
    <source>
        <dbReference type="Proteomes" id="UP000660729"/>
    </source>
</evidence>
<dbReference type="Proteomes" id="UP000660729">
    <property type="component" value="Unassembled WGS sequence"/>
</dbReference>
<dbReference type="Gene3D" id="3.30.9.10">
    <property type="entry name" value="D-Amino Acid Oxidase, subunit A, domain 2"/>
    <property type="match status" value="1"/>
</dbReference>
<sequence length="480" mass="52469">TFQTRLKAPRARLQPTNYSQLEEIKKYRLIANLNYLLQVVSSTVFEVQSLGIMPHATRNSDKTGDTPKRYAVNLDWQKDSKVKTCKCNTTHDITVIDINNGPCKLASGHCTGLISTAISDEQWQPLLKASLPLWEELLGDQNFRESSGFNEKNFVMAMDESEALTPPVSWIRKDAGLSCTPNEQVMGQIDPSKLAAWLHAHCVHFGVKFLFNTQPTGVEQDKAGGMAGLRVTSTASAKSPTEPIKCSRLVLAAGPFTPSLLSTLFPHRQIALENNPRLYQWIQIRGAGLQKTSKATAVMELPEDATFQGPAQVAARKNMIEVSRRYSAIPEYTLDHEDAARERIGSSTALRFIAAEALSLPGIHLADRRDTSQGVSIVSTGNEGSPVIGKVPDWLVESTGKASRASTGHESRGVWLAYGFGASGTTIAPGVARLLSQLISGEEPEFDLFDFAVTELESLDSNGSEHQHKKLSKGKAKARQ</sequence>
<reference evidence="3" key="1">
    <citation type="submission" date="2020-04" db="EMBL/GenBank/DDBJ databases">
        <title>Draft genome resource of the tomato pathogen Pseudocercospora fuligena.</title>
        <authorList>
            <person name="Zaccaron A."/>
        </authorList>
    </citation>
    <scope>NUCLEOTIDE SEQUENCE</scope>
    <source>
        <strain evidence="3">PF001</strain>
    </source>
</reference>
<evidence type="ECO:0000256" key="1">
    <source>
        <dbReference type="SAM" id="MobiDB-lite"/>
    </source>
</evidence>
<feature type="region of interest" description="Disordered" evidence="1">
    <location>
        <begin position="460"/>
        <end position="480"/>
    </location>
</feature>
<dbReference type="InterPro" id="IPR036188">
    <property type="entry name" value="FAD/NAD-bd_sf"/>
</dbReference>
<proteinExistence type="predicted"/>
<evidence type="ECO:0000259" key="2">
    <source>
        <dbReference type="Pfam" id="PF01266"/>
    </source>
</evidence>